<dbReference type="GO" id="GO:0004806">
    <property type="term" value="F:triacylglycerol lipase activity"/>
    <property type="evidence" value="ECO:0007669"/>
    <property type="project" value="InterPro"/>
</dbReference>
<dbReference type="InterPro" id="IPR029058">
    <property type="entry name" value="AB_hydrolase_fold"/>
</dbReference>
<accession>A0A0A0JHI3</accession>
<sequence>MFRRALVPIAALGLVAALAAPAHAGSDSIPGTAGAGTVTGVAEPSRPAFYDPPATIPGTPGTIIRSEPATQWLDPLGFSNLTMSSTRVMYASKNRVGRPIAVTGTIFEPKAPWIGLSSRPLISFAPGTMGIADKCAPSRQLAESFTMYEILFMQGLLTRGYAVALTDYQGLGTPGTHTYMQRVAQGQAVLDIARAALKRSGTSLRSTTPVGFYGYSQGGGAAAAAAELAGSYAPELRVRGTVAGAVPADLGAVAKNLEGSFYAEFLNFALLGLAADNGIDMSGYLNEAGKQVARATEGHCVFDLAAGAFQNSSRLTLDGRKVPAYLGEAPFKGILAANRIGNLKPNAPVLVSQSLLDDVIPYAVGKQLAKAWCGKGTNVRFSTNVGPTHIGGAFPSSAESYAFFEARFAGLPQISNCWTIW</sequence>
<keyword evidence="1" id="KW-0732">Signal</keyword>
<dbReference type="GO" id="GO:0016042">
    <property type="term" value="P:lipid catabolic process"/>
    <property type="evidence" value="ECO:0007669"/>
    <property type="project" value="InterPro"/>
</dbReference>
<dbReference type="PANTHER" id="PTHR34853:SF1">
    <property type="entry name" value="LIPASE 5"/>
    <property type="match status" value="1"/>
</dbReference>
<evidence type="ECO:0000313" key="2">
    <source>
        <dbReference type="EMBL" id="KGN36895.1"/>
    </source>
</evidence>
<dbReference type="Gene3D" id="3.40.50.1820">
    <property type="entry name" value="alpha/beta hydrolase"/>
    <property type="match status" value="1"/>
</dbReference>
<dbReference type="PIRSF" id="PIRSF029171">
    <property type="entry name" value="Esterase_LipA"/>
    <property type="match status" value="1"/>
</dbReference>
<dbReference type="STRING" id="1385521.N803_15895"/>
<evidence type="ECO:0000256" key="1">
    <source>
        <dbReference type="SAM" id="SignalP"/>
    </source>
</evidence>
<evidence type="ECO:0000313" key="3">
    <source>
        <dbReference type="Proteomes" id="UP000030011"/>
    </source>
</evidence>
<reference evidence="2 3" key="1">
    <citation type="submission" date="2013-08" db="EMBL/GenBank/DDBJ databases">
        <title>The genome sequence of Knoellia subterranea.</title>
        <authorList>
            <person name="Zhu W."/>
            <person name="Wang G."/>
        </authorList>
    </citation>
    <scope>NUCLEOTIDE SEQUENCE [LARGE SCALE GENOMIC DNA]</scope>
    <source>
        <strain evidence="2 3">KCTC 19937</strain>
    </source>
</reference>
<dbReference type="Gene3D" id="1.10.260.130">
    <property type="match status" value="1"/>
</dbReference>
<dbReference type="SUPFAM" id="SSF53474">
    <property type="entry name" value="alpha/beta-Hydrolases"/>
    <property type="match status" value="1"/>
</dbReference>
<feature type="signal peptide" evidence="1">
    <location>
        <begin position="1"/>
        <end position="24"/>
    </location>
</feature>
<proteinExistence type="predicted"/>
<dbReference type="eggNOG" id="COG1073">
    <property type="taxonomic scope" value="Bacteria"/>
</dbReference>
<name>A0A0A0JHI3_9MICO</name>
<organism evidence="2 3">
    <name type="scientific">Knoellia subterranea KCTC 19937</name>
    <dbReference type="NCBI Taxonomy" id="1385521"/>
    <lineage>
        <taxon>Bacteria</taxon>
        <taxon>Bacillati</taxon>
        <taxon>Actinomycetota</taxon>
        <taxon>Actinomycetes</taxon>
        <taxon>Micrococcales</taxon>
        <taxon>Intrasporangiaceae</taxon>
        <taxon>Knoellia</taxon>
    </lineage>
</organism>
<comment type="caution">
    <text evidence="2">The sequence shown here is derived from an EMBL/GenBank/DDBJ whole genome shotgun (WGS) entry which is preliminary data.</text>
</comment>
<protein>
    <submittedName>
        <fullName evidence="2">Secretory lipase</fullName>
    </submittedName>
</protein>
<gene>
    <name evidence="2" type="ORF">N803_15895</name>
</gene>
<dbReference type="Pfam" id="PF03583">
    <property type="entry name" value="LIP"/>
    <property type="match status" value="1"/>
</dbReference>
<feature type="chain" id="PRO_5001971273" evidence="1">
    <location>
        <begin position="25"/>
        <end position="421"/>
    </location>
</feature>
<dbReference type="EMBL" id="AVPK01000007">
    <property type="protein sequence ID" value="KGN36895.1"/>
    <property type="molecule type" value="Genomic_DNA"/>
</dbReference>
<dbReference type="InterPro" id="IPR005152">
    <property type="entry name" value="Lipase_secreted"/>
</dbReference>
<dbReference type="AlphaFoldDB" id="A0A0A0JHI3"/>
<dbReference type="PANTHER" id="PTHR34853">
    <property type="match status" value="1"/>
</dbReference>
<dbReference type="Proteomes" id="UP000030011">
    <property type="component" value="Unassembled WGS sequence"/>
</dbReference>
<keyword evidence="3" id="KW-1185">Reference proteome</keyword>